<dbReference type="Pfam" id="PF07693">
    <property type="entry name" value="KAP_NTPase"/>
    <property type="match status" value="1"/>
</dbReference>
<name>A0ABQ0SIU2_NOVHA</name>
<proteinExistence type="predicted"/>
<dbReference type="EMBL" id="BJNN01000174">
    <property type="protein sequence ID" value="GEC65145.1"/>
    <property type="molecule type" value="Genomic_DNA"/>
</dbReference>
<protein>
    <recommendedName>
        <fullName evidence="2">KAP NTPase domain-containing protein</fullName>
    </recommendedName>
</protein>
<keyword evidence="4" id="KW-1185">Reference proteome</keyword>
<accession>A0ABQ0SIU2</accession>
<dbReference type="RefSeq" id="WP_048858974.1">
    <property type="nucleotide sequence ID" value="NZ_BJNN01000174.1"/>
</dbReference>
<feature type="compositionally biased region" description="Low complexity" evidence="1">
    <location>
        <begin position="626"/>
        <end position="637"/>
    </location>
</feature>
<sequence>MSNTPNVVDPNTAVRVFLDSYRSSAAPLNYAVLLTGPWGAGKTHFLKTYLADCGQSYIYVSLYGVSSTSEIDDQIYRQLHPVLSSKYTKLGGVIARGFLKGALKIDLNNDGKDDGSINIGIPEIDFTDFTKNAKNQLLVFDDLERTAMKPAHVLGYINAFVEHEDIKVIILANEAEIEKDDVDFKRIKEKLIGQSLAIVPSVEAAYPELLKLVADPWTAQFLEQSKAQVLDVFSQSQANNLRVLKQALWDFERIAKNFRPTDLTHTSELVRMLQAILALSIDVRTGRLPKEQLQNLKTNRLSRLLGHGKDREKSPLELSEDRYPDIDLCPTSLDPDLIDSLLARGYVEPSAVQASLDRSPPFISIDTEPSWRRAWYGYRSTDAEYAQSMAALERDFAAYAFVEAPIIMHVFGILLHAARIGYGKTLAQTQKACRAYVDDLVANNKLVLTTAFSKGFRTDTGYGGLGYTDVNTPEFKNLETYLTTSINKAWSRKLPALAAELHDMLKADPEQFTQQTTINNSPNCSVYWNVSLLQHIAPAAFAQTLLVLEPNTQIMVIQGLATRYERGHSAEVCATELPWLAKVYRQLRKATRILGPMSRYRLDTTLAHYLAPLLPSKSESEKPKSKVASKPKLTSTD</sequence>
<dbReference type="Gene3D" id="3.40.50.300">
    <property type="entry name" value="P-loop containing nucleotide triphosphate hydrolases"/>
    <property type="match status" value="1"/>
</dbReference>
<reference evidence="3 4" key="1">
    <citation type="submission" date="2019-06" db="EMBL/GenBank/DDBJ databases">
        <title>Whole genome shotgun sequence of Komagataeibacter hansenii NBRC 14820.</title>
        <authorList>
            <person name="Hosoyama A."/>
            <person name="Uohara A."/>
            <person name="Ohji S."/>
            <person name="Ichikawa N."/>
        </authorList>
    </citation>
    <scope>NUCLEOTIDE SEQUENCE [LARGE SCALE GENOMIC DNA]</scope>
    <source>
        <strain evidence="3 4">NBRC 14820</strain>
    </source>
</reference>
<feature type="region of interest" description="Disordered" evidence="1">
    <location>
        <begin position="616"/>
        <end position="637"/>
    </location>
</feature>
<dbReference type="InterPro" id="IPR011646">
    <property type="entry name" value="KAP_P-loop"/>
</dbReference>
<evidence type="ECO:0000313" key="4">
    <source>
        <dbReference type="Proteomes" id="UP000319478"/>
    </source>
</evidence>
<dbReference type="Proteomes" id="UP000319478">
    <property type="component" value="Unassembled WGS sequence"/>
</dbReference>
<dbReference type="SUPFAM" id="SSF52540">
    <property type="entry name" value="P-loop containing nucleoside triphosphate hydrolases"/>
    <property type="match status" value="1"/>
</dbReference>
<feature type="domain" description="KAP NTPase" evidence="2">
    <location>
        <begin position="27"/>
        <end position="254"/>
    </location>
</feature>
<evidence type="ECO:0000256" key="1">
    <source>
        <dbReference type="SAM" id="MobiDB-lite"/>
    </source>
</evidence>
<comment type="caution">
    <text evidence="3">The sequence shown here is derived from an EMBL/GenBank/DDBJ whole genome shotgun (WGS) entry which is preliminary data.</text>
</comment>
<organism evidence="3 4">
    <name type="scientific">Novacetimonas hansenii</name>
    <name type="common">Komagataeibacter hansenii</name>
    <dbReference type="NCBI Taxonomy" id="436"/>
    <lineage>
        <taxon>Bacteria</taxon>
        <taxon>Pseudomonadati</taxon>
        <taxon>Pseudomonadota</taxon>
        <taxon>Alphaproteobacteria</taxon>
        <taxon>Acetobacterales</taxon>
        <taxon>Acetobacteraceae</taxon>
        <taxon>Novacetimonas</taxon>
    </lineage>
</organism>
<evidence type="ECO:0000259" key="2">
    <source>
        <dbReference type="Pfam" id="PF07693"/>
    </source>
</evidence>
<dbReference type="InterPro" id="IPR027417">
    <property type="entry name" value="P-loop_NTPase"/>
</dbReference>
<evidence type="ECO:0000313" key="3">
    <source>
        <dbReference type="EMBL" id="GEC65145.1"/>
    </source>
</evidence>
<gene>
    <name evidence="3" type="ORF">GHA01_29940</name>
</gene>